<reference evidence="2 3" key="1">
    <citation type="submission" date="2016-11" db="EMBL/GenBank/DDBJ databases">
        <authorList>
            <person name="Jaros S."/>
            <person name="Januszkiewicz K."/>
            <person name="Wedrychowicz H."/>
        </authorList>
    </citation>
    <scope>NUCLEOTIDE SEQUENCE [LARGE SCALE GENOMIC DNA]</scope>
    <source>
        <strain evidence="2 3">DSM 27063</strain>
    </source>
</reference>
<feature type="region of interest" description="Disordered" evidence="1">
    <location>
        <begin position="202"/>
        <end position="225"/>
    </location>
</feature>
<sequence>MIISMQGNWEVTVKSKSASYQHRFIIQGATTGNGTHNGTAGTSVNVTGNQWTIAIQNKPRSGWQVSDTQIKFPKQAGGNYEFEIWSNDAGTDDDFNDLILTCSTPVNINDFILYGNVTLYSGRCIFNPCRRFPFVIETYPALKKALKNPLIEDWIKKYYPERIPPKIEEPNPPDPAPYFKPVVFDLSGEAMQPKSMVNYVRSSYPKEKEEQNKKEKNDGKKAKETASEMAASNFQLLSSSSRLASSERISALSEDRIKLATDIGRLFYPCSTKAGSNLTLTFEEYDRTAGELSGGAHTGTGNRELLGDTITDMHGNYIFRFSFDMTFPGLEDASDIAPGEDVNTVMFPDVIVKIVEYSPYEVRYESAPFYNIPNLKRIDLCLPESQVTVTSTCFNGNLIGSLGNVFIGGNQNTYASTFPTNLRRYGNSNYLESNGVISVNSSLAGFNVECAAWRGTIDMKGCMYDSAKKASENKIEWYTIRVRRSGTTNWEYVSQNYKHPKFSKRNLPNYTGDDVGPFYPSAGGTLNGSVPAYINIQREAFVDGVDWEFSNIDRFMQLNTALYDIISGVRTPGTFYVRVDGYDSSGSLVPDATDLIPLFIHNNGLNFRMTSPGFSDPLIEPTDCGLYRLTDAQMKTPIEFAFQANDPHGFVNEYELTMGRCPNSALMLNAFGGNFEISGNYTLAGGGNSSNHHGCSGFTGSHEDFSNPGMIDVQIHPTSSGEGWIKSGEYFTIYTFHLTASQRITNGYNSGTSGAYRSSARIMMERLNP</sequence>
<dbReference type="EMBL" id="FQZE01000002">
    <property type="protein sequence ID" value="SHI40766.1"/>
    <property type="molecule type" value="Genomic_DNA"/>
</dbReference>
<keyword evidence="3" id="KW-1185">Reference proteome</keyword>
<dbReference type="OrthoDB" id="9178337at2"/>
<evidence type="ECO:0000313" key="2">
    <source>
        <dbReference type="EMBL" id="SHI40766.1"/>
    </source>
</evidence>
<evidence type="ECO:0000256" key="1">
    <source>
        <dbReference type="SAM" id="MobiDB-lite"/>
    </source>
</evidence>
<organism evidence="2 3">
    <name type="scientific">Tangfeifania diversioriginum</name>
    <dbReference type="NCBI Taxonomy" id="1168035"/>
    <lineage>
        <taxon>Bacteria</taxon>
        <taxon>Pseudomonadati</taxon>
        <taxon>Bacteroidota</taxon>
        <taxon>Bacteroidia</taxon>
        <taxon>Marinilabiliales</taxon>
        <taxon>Prolixibacteraceae</taxon>
        <taxon>Tangfeifania</taxon>
    </lineage>
</organism>
<evidence type="ECO:0000313" key="3">
    <source>
        <dbReference type="Proteomes" id="UP000184050"/>
    </source>
</evidence>
<protein>
    <submittedName>
        <fullName evidence="2">Uncharacterized protein</fullName>
    </submittedName>
</protein>
<name>A0A1M6AWA5_9BACT</name>
<proteinExistence type="predicted"/>
<dbReference type="RefSeq" id="WP_073164398.1">
    <property type="nucleotide sequence ID" value="NZ_FQZE01000002.1"/>
</dbReference>
<gene>
    <name evidence="2" type="ORF">SAMN05444280_1025</name>
</gene>
<accession>A0A1M6AWA5</accession>
<dbReference type="AlphaFoldDB" id="A0A1M6AWA5"/>
<feature type="compositionally biased region" description="Basic and acidic residues" evidence="1">
    <location>
        <begin position="204"/>
        <end position="225"/>
    </location>
</feature>
<dbReference type="Proteomes" id="UP000184050">
    <property type="component" value="Unassembled WGS sequence"/>
</dbReference>